<proteinExistence type="predicted"/>
<dbReference type="GO" id="GO:0008270">
    <property type="term" value="F:zinc ion binding"/>
    <property type="evidence" value="ECO:0007669"/>
    <property type="project" value="InterPro"/>
</dbReference>
<keyword evidence="2" id="KW-0378">Hydrolase</keyword>
<feature type="domain" description="HIRAN" evidence="3">
    <location>
        <begin position="4"/>
        <end position="67"/>
    </location>
</feature>
<sequence>MDEEMFFTIVGFKNYHGLKPFKVGGLLKLIKDKVNAYDDEAIAVEMRYAGKVGYVGNSTNTVFRGTMSAGRLYDKIADEGYAQIKFIGQNSAIGKILSKEEVDILKEDPDCDFYYI</sequence>
<gene>
    <name evidence="4" type="ORF">MBBWO_12340</name>
</gene>
<reference evidence="4 5" key="1">
    <citation type="submission" date="2017-03" db="EMBL/GenBank/DDBJ databases">
        <title>Genome sequence of Methanobrevibacter wosei.</title>
        <authorList>
            <person name="Poehlein A."/>
            <person name="Seedorf H."/>
            <person name="Daniel R."/>
        </authorList>
    </citation>
    <scope>NUCLEOTIDE SEQUENCE [LARGE SCALE GENOMIC DNA]</scope>
    <source>
        <strain evidence="4 5">DSM 11979</strain>
    </source>
</reference>
<evidence type="ECO:0000313" key="5">
    <source>
        <dbReference type="Proteomes" id="UP000245577"/>
    </source>
</evidence>
<dbReference type="GO" id="GO:0016818">
    <property type="term" value="F:hydrolase activity, acting on acid anhydrides, in phosphorus-containing anhydrides"/>
    <property type="evidence" value="ECO:0007669"/>
    <property type="project" value="InterPro"/>
</dbReference>
<comment type="caution">
    <text evidence="4">The sequence shown here is derived from an EMBL/GenBank/DDBJ whole genome shotgun (WGS) entry which is preliminary data.</text>
</comment>
<dbReference type="OrthoDB" id="77903at2157"/>
<evidence type="ECO:0000256" key="2">
    <source>
        <dbReference type="ARBA" id="ARBA00022801"/>
    </source>
</evidence>
<dbReference type="InterPro" id="IPR014905">
    <property type="entry name" value="HIRAN"/>
</dbReference>
<protein>
    <recommendedName>
        <fullName evidence="3">HIRAN domain-containing protein</fullName>
    </recommendedName>
</protein>
<dbReference type="Proteomes" id="UP000245577">
    <property type="component" value="Unassembled WGS sequence"/>
</dbReference>
<dbReference type="Gene3D" id="3.30.70.2330">
    <property type="match status" value="1"/>
</dbReference>
<dbReference type="GO" id="GO:0003676">
    <property type="term" value="F:nucleic acid binding"/>
    <property type="evidence" value="ECO:0007669"/>
    <property type="project" value="InterPro"/>
</dbReference>
<dbReference type="RefSeq" id="WP_116670003.1">
    <property type="nucleotide sequence ID" value="NZ_CALIUN010000004.1"/>
</dbReference>
<organism evidence="4 5">
    <name type="scientific">Methanobrevibacter woesei</name>
    <dbReference type="NCBI Taxonomy" id="190976"/>
    <lineage>
        <taxon>Archaea</taxon>
        <taxon>Methanobacteriati</taxon>
        <taxon>Methanobacteriota</taxon>
        <taxon>Methanomada group</taxon>
        <taxon>Methanobacteria</taxon>
        <taxon>Methanobacteriales</taxon>
        <taxon>Methanobacteriaceae</taxon>
        <taxon>Methanobrevibacter</taxon>
    </lineage>
</organism>
<evidence type="ECO:0000259" key="3">
    <source>
        <dbReference type="Pfam" id="PF08797"/>
    </source>
</evidence>
<keyword evidence="5" id="KW-1185">Reference proteome</keyword>
<dbReference type="EMBL" id="MZGU01000004">
    <property type="protein sequence ID" value="PWB86379.1"/>
    <property type="molecule type" value="Genomic_DNA"/>
</dbReference>
<name>A0A2U1S8K4_9EURY</name>
<dbReference type="Pfam" id="PF08797">
    <property type="entry name" value="HIRAN"/>
    <property type="match status" value="1"/>
</dbReference>
<accession>A0A2U1S8K4</accession>
<evidence type="ECO:0000313" key="4">
    <source>
        <dbReference type="EMBL" id="PWB86379.1"/>
    </source>
</evidence>
<dbReference type="AlphaFoldDB" id="A0A2U1S8K4"/>
<evidence type="ECO:0000256" key="1">
    <source>
        <dbReference type="ARBA" id="ARBA00022723"/>
    </source>
</evidence>
<keyword evidence="1" id="KW-0479">Metal-binding</keyword>